<name>A0A0F9I1M4_9ZZZZ</name>
<reference evidence="1" key="1">
    <citation type="journal article" date="2015" name="Nature">
        <title>Complex archaea that bridge the gap between prokaryotes and eukaryotes.</title>
        <authorList>
            <person name="Spang A."/>
            <person name="Saw J.H."/>
            <person name="Jorgensen S.L."/>
            <person name="Zaremba-Niedzwiedzka K."/>
            <person name="Martijn J."/>
            <person name="Lind A.E."/>
            <person name="van Eijk R."/>
            <person name="Schleper C."/>
            <person name="Guy L."/>
            <person name="Ettema T.J."/>
        </authorList>
    </citation>
    <scope>NUCLEOTIDE SEQUENCE</scope>
</reference>
<sequence>MIVRINRMGYRYGRLVVIALHSVNNNRTYWQVKCDCGTNKTVLSGNLASGRTKSCGCLVKEGTARKHGMSRSNAYMSWASMKDRCFNKNNEGYKYYGGRGIKVCNRWLSFEAFYEDMGERPEGLTIERIDNDGNYEHNNCKWATPKEQMNNTRHNVILEYKGTSLNITQWAKKLGISRACLWDRINRNLPVNAIFSSKKFKACEARDVEYG</sequence>
<evidence type="ECO:0000313" key="1">
    <source>
        <dbReference type="EMBL" id="KKM13579.1"/>
    </source>
</evidence>
<proteinExistence type="predicted"/>
<dbReference type="AlphaFoldDB" id="A0A0F9I1M4"/>
<dbReference type="EMBL" id="LAZR01015349">
    <property type="protein sequence ID" value="KKM13579.1"/>
    <property type="molecule type" value="Genomic_DNA"/>
</dbReference>
<protein>
    <submittedName>
        <fullName evidence="1">Uncharacterized protein</fullName>
    </submittedName>
</protein>
<comment type="caution">
    <text evidence="1">The sequence shown here is derived from an EMBL/GenBank/DDBJ whole genome shotgun (WGS) entry which is preliminary data.</text>
</comment>
<gene>
    <name evidence="1" type="ORF">LCGC14_1714780</name>
</gene>
<accession>A0A0F9I1M4</accession>
<organism evidence="1">
    <name type="scientific">marine sediment metagenome</name>
    <dbReference type="NCBI Taxonomy" id="412755"/>
    <lineage>
        <taxon>unclassified sequences</taxon>
        <taxon>metagenomes</taxon>
        <taxon>ecological metagenomes</taxon>
    </lineage>
</organism>